<name>A0A642VD14_9ASCO</name>
<organism evidence="2 3">
    <name type="scientific">Trichomonascus ciferrii</name>
    <dbReference type="NCBI Taxonomy" id="44093"/>
    <lineage>
        <taxon>Eukaryota</taxon>
        <taxon>Fungi</taxon>
        <taxon>Dikarya</taxon>
        <taxon>Ascomycota</taxon>
        <taxon>Saccharomycotina</taxon>
        <taxon>Dipodascomycetes</taxon>
        <taxon>Dipodascales</taxon>
        <taxon>Trichomonascaceae</taxon>
        <taxon>Trichomonascus</taxon>
        <taxon>Trichomonascus ciferrii complex</taxon>
    </lineage>
</organism>
<dbReference type="EMBL" id="SWFS01000050">
    <property type="protein sequence ID" value="KAA8917281.1"/>
    <property type="molecule type" value="Genomic_DNA"/>
</dbReference>
<feature type="region of interest" description="Disordered" evidence="1">
    <location>
        <begin position="30"/>
        <end position="64"/>
    </location>
</feature>
<dbReference type="Proteomes" id="UP000761534">
    <property type="component" value="Unassembled WGS sequence"/>
</dbReference>
<proteinExistence type="predicted"/>
<comment type="caution">
    <text evidence="2">The sequence shown here is derived from an EMBL/GenBank/DDBJ whole genome shotgun (WGS) entry which is preliminary data.</text>
</comment>
<sequence length="306" mass="34970">MSSNGGTEGLLAEISRFSAELESANEEIKEVLNRDGKAPQKQKKVKQEEGGEEANGEIITPAPRQLNPNWSHQYNYGEPDIPWIGMVLSAEKCGYPQRRLDPKEYPPVAQALVIDDPNSDVQEKLMLIEKDFLAFKIAYHEWVSLLRKMYLKGIFLERLTEEDEKCSWLEACLKVMGHDLDRYYTDRAIALASWKPVPGQTMTQYTAAFHHLSVGVPFWMMPPKFRLNVMINGLEPYFPEKVRKIRTMVQNNIGLCYRYLEECAPAGYVFPKIPIKNTAPDLEARLNIMAPQNSSSSSKNKKKNKK</sequence>
<evidence type="ECO:0000313" key="2">
    <source>
        <dbReference type="EMBL" id="KAA8917281.1"/>
    </source>
</evidence>
<gene>
    <name evidence="2" type="ORF">TRICI_000567</name>
</gene>
<evidence type="ECO:0000256" key="1">
    <source>
        <dbReference type="SAM" id="MobiDB-lite"/>
    </source>
</evidence>
<keyword evidence="3" id="KW-1185">Reference proteome</keyword>
<protein>
    <submittedName>
        <fullName evidence="2">Uncharacterized protein</fullName>
    </submittedName>
</protein>
<dbReference type="VEuPathDB" id="FungiDB:TRICI_000567"/>
<evidence type="ECO:0000313" key="3">
    <source>
        <dbReference type="Proteomes" id="UP000761534"/>
    </source>
</evidence>
<dbReference type="AlphaFoldDB" id="A0A642VD14"/>
<accession>A0A642VD14</accession>
<reference evidence="2" key="1">
    <citation type="journal article" date="2019" name="G3 (Bethesda)">
        <title>Genome Assemblies of Two Rare Opportunistic Yeast Pathogens: Diutina rugosa (syn. Candida rugosa) and Trichomonascus ciferrii (syn. Candida ciferrii).</title>
        <authorList>
            <person name="Mixao V."/>
            <person name="Saus E."/>
            <person name="Hansen A.P."/>
            <person name="Lass-Florl C."/>
            <person name="Gabaldon T."/>
        </authorList>
    </citation>
    <scope>NUCLEOTIDE SEQUENCE</scope>
    <source>
        <strain evidence="2">CBS 4856</strain>
    </source>
</reference>